<dbReference type="GO" id="GO:0008146">
    <property type="term" value="F:sulfotransferase activity"/>
    <property type="evidence" value="ECO:0007669"/>
    <property type="project" value="InterPro"/>
</dbReference>
<dbReference type="FunFam" id="3.40.50.300:FF:000433">
    <property type="entry name" value="Estrogen sulfotransferase"/>
    <property type="match status" value="1"/>
</dbReference>
<dbReference type="Proteomes" id="UP001181693">
    <property type="component" value="Unassembled WGS sequence"/>
</dbReference>
<dbReference type="Pfam" id="PF00685">
    <property type="entry name" value="Sulfotransfer_1"/>
    <property type="match status" value="1"/>
</dbReference>
<organism evidence="7 8">
    <name type="scientific">Pyxicephalus adspersus</name>
    <name type="common">African bullfrog</name>
    <dbReference type="NCBI Taxonomy" id="30357"/>
    <lineage>
        <taxon>Eukaryota</taxon>
        <taxon>Metazoa</taxon>
        <taxon>Chordata</taxon>
        <taxon>Craniata</taxon>
        <taxon>Vertebrata</taxon>
        <taxon>Euteleostomi</taxon>
        <taxon>Amphibia</taxon>
        <taxon>Batrachia</taxon>
        <taxon>Anura</taxon>
        <taxon>Neobatrachia</taxon>
        <taxon>Ranoidea</taxon>
        <taxon>Pyxicephalidae</taxon>
        <taxon>Pyxicephalinae</taxon>
        <taxon>Pyxicephalus</taxon>
    </lineage>
</organism>
<comment type="subcellular location">
    <subcellularLocation>
        <location evidence="1">Cytoplasm</location>
    </subcellularLocation>
</comment>
<protein>
    <recommendedName>
        <fullName evidence="5">Sulfotransferase</fullName>
        <ecNumber evidence="5">2.8.2.-</ecNumber>
    </recommendedName>
</protein>
<dbReference type="GO" id="GO:0005737">
    <property type="term" value="C:cytoplasm"/>
    <property type="evidence" value="ECO:0007669"/>
    <property type="project" value="UniProtKB-SubCell"/>
</dbReference>
<evidence type="ECO:0000259" key="6">
    <source>
        <dbReference type="Pfam" id="PF00685"/>
    </source>
</evidence>
<evidence type="ECO:0000256" key="5">
    <source>
        <dbReference type="RuleBase" id="RU361155"/>
    </source>
</evidence>
<feature type="domain" description="Sulfotransferase" evidence="6">
    <location>
        <begin position="47"/>
        <end position="296"/>
    </location>
</feature>
<gene>
    <name evidence="7" type="ORF">GDO54_014951</name>
</gene>
<comment type="similarity">
    <text evidence="2 5">Belongs to the sulfotransferase 1 family.</text>
</comment>
<dbReference type="SUPFAM" id="SSF52540">
    <property type="entry name" value="P-loop containing nucleoside triphosphate hydrolases"/>
    <property type="match status" value="1"/>
</dbReference>
<accession>A0AAV2ZU52</accession>
<keyword evidence="3" id="KW-0963">Cytoplasm</keyword>
<dbReference type="AlphaFoldDB" id="A0AAV2ZU52"/>
<evidence type="ECO:0000256" key="1">
    <source>
        <dbReference type="ARBA" id="ARBA00004496"/>
    </source>
</evidence>
<dbReference type="EMBL" id="DYDO01000008">
    <property type="protein sequence ID" value="DBA19075.1"/>
    <property type="molecule type" value="Genomic_DNA"/>
</dbReference>
<keyword evidence="8" id="KW-1185">Reference proteome</keyword>
<dbReference type="InterPro" id="IPR000863">
    <property type="entry name" value="Sulfotransferase_dom"/>
</dbReference>
<dbReference type="EC" id="2.8.2.-" evidence="5"/>
<name>A0AAV2ZU52_PYXAD</name>
<evidence type="ECO:0000256" key="3">
    <source>
        <dbReference type="ARBA" id="ARBA00022490"/>
    </source>
</evidence>
<dbReference type="Gene3D" id="3.40.50.300">
    <property type="entry name" value="P-loop containing nucleotide triphosphate hydrolases"/>
    <property type="match status" value="1"/>
</dbReference>
<dbReference type="PANTHER" id="PTHR11783">
    <property type="entry name" value="SULFOTRANSFERASE SULT"/>
    <property type="match status" value="1"/>
</dbReference>
<comment type="caution">
    <text evidence="7">The sequence shown here is derived from an EMBL/GenBank/DDBJ whole genome shotgun (WGS) entry which is preliminary data.</text>
</comment>
<dbReference type="InterPro" id="IPR027417">
    <property type="entry name" value="P-loop_NTPase"/>
</dbReference>
<evidence type="ECO:0000313" key="8">
    <source>
        <dbReference type="Proteomes" id="UP001181693"/>
    </source>
</evidence>
<evidence type="ECO:0000256" key="4">
    <source>
        <dbReference type="ARBA" id="ARBA00022679"/>
    </source>
</evidence>
<proteinExistence type="inferred from homology"/>
<evidence type="ECO:0000313" key="7">
    <source>
        <dbReference type="EMBL" id="DBA19075.1"/>
    </source>
</evidence>
<keyword evidence="4 5" id="KW-0808">Transferase</keyword>
<reference evidence="7" key="1">
    <citation type="thesis" date="2020" institute="ProQuest LLC" country="789 East Eisenhower Parkway, Ann Arbor, MI, USA">
        <title>Comparative Genomics and Chromosome Evolution.</title>
        <authorList>
            <person name="Mudd A.B."/>
        </authorList>
    </citation>
    <scope>NUCLEOTIDE SEQUENCE</scope>
    <source>
        <strain evidence="7">1538</strain>
        <tissue evidence="7">Blood</tissue>
    </source>
</reference>
<sequence length="303" mass="35379">MDLSVFDLIAEQMKNFSVKMELVDGVPLPDSTWEMWHQFWNFQAREDDILIATFPKAGTTWMQEIVDLIMLQGDVEKSMRAPCFVKVPFLDLNVKPLPSGVEAANVMPSPRLLKTHMPIKLLPPSFWEKDVKVVYVARNAKDCMVSYYYFQRMNKGLPDPGTWDEYFSTFLAGDVAWGSWFDHVIGWWNARDKHRILYMFYEDMVEDPEREIRKVIKFLGKDVSEEVLQTILHHTSFEVMKNNPMANYSVLPSVVMDQSISKFMRKGKVGDWKNHFSVSQNIAFDKEYKEKMEGSGLTFREEL</sequence>
<evidence type="ECO:0000256" key="2">
    <source>
        <dbReference type="ARBA" id="ARBA00005771"/>
    </source>
</evidence>